<evidence type="ECO:0000256" key="5">
    <source>
        <dbReference type="SAM" id="SignalP"/>
    </source>
</evidence>
<feature type="chain" id="PRO_5019040625" description="Bulb-type lectin domain-containing protein" evidence="5">
    <location>
        <begin position="23"/>
        <end position="565"/>
    </location>
</feature>
<evidence type="ECO:0000256" key="3">
    <source>
        <dbReference type="ARBA" id="ARBA00023180"/>
    </source>
</evidence>
<evidence type="ECO:0000313" key="7">
    <source>
        <dbReference type="EMBL" id="RYR20496.1"/>
    </source>
</evidence>
<keyword evidence="4" id="KW-0472">Membrane</keyword>
<evidence type="ECO:0000256" key="4">
    <source>
        <dbReference type="SAM" id="Phobius"/>
    </source>
</evidence>
<dbReference type="SUPFAM" id="SSF51110">
    <property type="entry name" value="alpha-D-mannose-specific plant lectins"/>
    <property type="match status" value="1"/>
</dbReference>
<keyword evidence="4" id="KW-0812">Transmembrane</keyword>
<evidence type="ECO:0000259" key="6">
    <source>
        <dbReference type="PROSITE" id="PS50927"/>
    </source>
</evidence>
<evidence type="ECO:0000256" key="1">
    <source>
        <dbReference type="ARBA" id="ARBA00022729"/>
    </source>
</evidence>
<dbReference type="AlphaFoldDB" id="A0A445A231"/>
<dbReference type="Gene3D" id="2.90.10.10">
    <property type="entry name" value="Bulb-type lectin domain"/>
    <property type="match status" value="2"/>
</dbReference>
<dbReference type="EMBL" id="SDMP01000013">
    <property type="protein sequence ID" value="RYR20496.1"/>
    <property type="molecule type" value="Genomic_DNA"/>
</dbReference>
<dbReference type="PROSITE" id="PS50927">
    <property type="entry name" value="BULB_LECTIN"/>
    <property type="match status" value="1"/>
</dbReference>
<gene>
    <name evidence="7" type="ORF">Ahy_B03g065653</name>
</gene>
<comment type="caution">
    <text evidence="7">The sequence shown here is derived from an EMBL/GenBank/DDBJ whole genome shotgun (WGS) entry which is preliminary data.</text>
</comment>
<evidence type="ECO:0000313" key="8">
    <source>
        <dbReference type="Proteomes" id="UP000289738"/>
    </source>
</evidence>
<dbReference type="Gene3D" id="1.10.510.10">
    <property type="entry name" value="Transferase(Phosphotransferase) domain 1"/>
    <property type="match status" value="1"/>
</dbReference>
<dbReference type="Pfam" id="PF01453">
    <property type="entry name" value="B_lectin"/>
    <property type="match status" value="1"/>
</dbReference>
<keyword evidence="3" id="KW-0325">Glycoprotein</keyword>
<dbReference type="PANTHER" id="PTHR47976:SF49">
    <property type="entry name" value="RECEPTOR-LIKE SERINE_THREONINE-PROTEIN KINASE"/>
    <property type="match status" value="1"/>
</dbReference>
<reference evidence="7 8" key="1">
    <citation type="submission" date="2019-01" db="EMBL/GenBank/DDBJ databases">
        <title>Sequencing of cultivated peanut Arachis hypogaea provides insights into genome evolution and oil improvement.</title>
        <authorList>
            <person name="Chen X."/>
        </authorList>
    </citation>
    <scope>NUCLEOTIDE SEQUENCE [LARGE SCALE GENOMIC DNA]</scope>
    <source>
        <strain evidence="8">cv. Fuhuasheng</strain>
        <tissue evidence="7">Leaves</tissue>
    </source>
</reference>
<feature type="signal peptide" evidence="5">
    <location>
        <begin position="1"/>
        <end position="22"/>
    </location>
</feature>
<keyword evidence="2" id="KW-1015">Disulfide bond</keyword>
<protein>
    <recommendedName>
        <fullName evidence="6">Bulb-type lectin domain-containing protein</fullName>
    </recommendedName>
</protein>
<sequence>MASTPALLLLVLLMLFANETTAETNHTHLIPIGSTISPTGKNTSWSSRSGLFAFGFYPHGNSYAVGIWLLTQPKHTIVWTYHPYSPSMSSNSTLRLTKEDGLLLLQENEDPEFLIPLYFLHQAKVEVASASMLDSGNFVLYDKNFSMLWSSFGDPSDTILGGQNLTGGMGLVSSVSQSDHSSGHFLLSRQLDEHLAACRVNSTCEPEDAYWAKNTYFEGYGYLQLSLSIEGSLCLKDYSSGSELECLASSKNLTDKSKNATFIYRATLDEDGDFRLYAHQFEGNTSSGVQTLWKAVEGDKCQVPLCGLNSYCFIKSDKVMCQCYPGFIPIKSGGNDTRFLDCEQNHSKDNCESIEDPTMMYNMTSLKDIYWGGSPYLVVPIEMETCKKSCRKDCDCRAVLYKSGICEKYKLPLLYGRSSKDASMTAFVKMPSGIVLSPTSNQTALSPTKPCVFVDDKRSLIMILSLTLGWISFFGLVFVLYIFIIYRHQVHSWVYKCYAAGQLNKLVADDEGEDVDWKILERMVKLGLWCVQDKPSLRPTMKDVILMLEGLKDIPVPPSPAFFVE</sequence>
<dbReference type="PANTHER" id="PTHR47976">
    <property type="entry name" value="G-TYPE LECTIN S-RECEPTOR-LIKE SERINE/THREONINE-PROTEIN KINASE SD2-5"/>
    <property type="match status" value="1"/>
</dbReference>
<keyword evidence="1 5" id="KW-0732">Signal</keyword>
<dbReference type="STRING" id="3818.A0A445A231"/>
<dbReference type="SMART" id="SM00108">
    <property type="entry name" value="B_lectin"/>
    <property type="match status" value="1"/>
</dbReference>
<organism evidence="7 8">
    <name type="scientific">Arachis hypogaea</name>
    <name type="common">Peanut</name>
    <dbReference type="NCBI Taxonomy" id="3818"/>
    <lineage>
        <taxon>Eukaryota</taxon>
        <taxon>Viridiplantae</taxon>
        <taxon>Streptophyta</taxon>
        <taxon>Embryophyta</taxon>
        <taxon>Tracheophyta</taxon>
        <taxon>Spermatophyta</taxon>
        <taxon>Magnoliopsida</taxon>
        <taxon>eudicotyledons</taxon>
        <taxon>Gunneridae</taxon>
        <taxon>Pentapetalae</taxon>
        <taxon>rosids</taxon>
        <taxon>fabids</taxon>
        <taxon>Fabales</taxon>
        <taxon>Fabaceae</taxon>
        <taxon>Papilionoideae</taxon>
        <taxon>50 kb inversion clade</taxon>
        <taxon>dalbergioids sensu lato</taxon>
        <taxon>Dalbergieae</taxon>
        <taxon>Pterocarpus clade</taxon>
        <taxon>Arachis</taxon>
    </lineage>
</organism>
<accession>A0A445A231</accession>
<dbReference type="InterPro" id="IPR051343">
    <property type="entry name" value="G-type_lectin_kinases/EP1-like"/>
</dbReference>
<feature type="domain" description="Bulb-type lectin" evidence="6">
    <location>
        <begin position="27"/>
        <end position="153"/>
    </location>
</feature>
<evidence type="ECO:0000256" key="2">
    <source>
        <dbReference type="ARBA" id="ARBA00023157"/>
    </source>
</evidence>
<name>A0A445A231_ARAHY</name>
<dbReference type="InterPro" id="IPR001480">
    <property type="entry name" value="Bulb-type_lectin_dom"/>
</dbReference>
<keyword evidence="8" id="KW-1185">Reference proteome</keyword>
<dbReference type="InterPro" id="IPR036426">
    <property type="entry name" value="Bulb-type_lectin_dom_sf"/>
</dbReference>
<dbReference type="Proteomes" id="UP000289738">
    <property type="component" value="Chromosome B03"/>
</dbReference>
<keyword evidence="4" id="KW-1133">Transmembrane helix</keyword>
<proteinExistence type="predicted"/>
<feature type="transmembrane region" description="Helical" evidence="4">
    <location>
        <begin position="460"/>
        <end position="486"/>
    </location>
</feature>